<dbReference type="EMBL" id="JH169015">
    <property type="protein sequence ID" value="EHB05752.1"/>
    <property type="molecule type" value="Genomic_DNA"/>
</dbReference>
<organism evidence="2 3">
    <name type="scientific">Heterocephalus glaber</name>
    <name type="common">Naked mole rat</name>
    <dbReference type="NCBI Taxonomy" id="10181"/>
    <lineage>
        <taxon>Eukaryota</taxon>
        <taxon>Metazoa</taxon>
        <taxon>Chordata</taxon>
        <taxon>Craniata</taxon>
        <taxon>Vertebrata</taxon>
        <taxon>Euteleostomi</taxon>
        <taxon>Mammalia</taxon>
        <taxon>Eutheria</taxon>
        <taxon>Euarchontoglires</taxon>
        <taxon>Glires</taxon>
        <taxon>Rodentia</taxon>
        <taxon>Hystricomorpha</taxon>
        <taxon>Bathyergidae</taxon>
        <taxon>Heterocephalus</taxon>
    </lineage>
</organism>
<evidence type="ECO:0000313" key="2">
    <source>
        <dbReference type="EMBL" id="EHB05752.1"/>
    </source>
</evidence>
<protein>
    <submittedName>
        <fullName evidence="2">Uncharacterized protein</fullName>
    </submittedName>
</protein>
<sequence length="129" mass="14137">MNSPTQQQLCLCHGFGRQKTVLRSAARPVPLKCCRNSAEKEQRRAEKRKKESSTRRRGDAGEWRPEAELPTRPGVLRVFGGLTRDTGHPAIGSQLSSPRIQSPSTPPAALEALGTFEIQTAIAATIETF</sequence>
<dbReference type="InParanoid" id="G5B8Z1"/>
<proteinExistence type="predicted"/>
<feature type="compositionally biased region" description="Basic and acidic residues" evidence="1">
    <location>
        <begin position="37"/>
        <end position="69"/>
    </location>
</feature>
<evidence type="ECO:0000313" key="3">
    <source>
        <dbReference type="Proteomes" id="UP000006813"/>
    </source>
</evidence>
<reference evidence="2 3" key="1">
    <citation type="journal article" date="2011" name="Nature">
        <title>Genome sequencing reveals insights into physiology and longevity of the naked mole rat.</title>
        <authorList>
            <person name="Kim E.B."/>
            <person name="Fang X."/>
            <person name="Fushan A.A."/>
            <person name="Huang Z."/>
            <person name="Lobanov A.V."/>
            <person name="Han L."/>
            <person name="Marino S.M."/>
            <person name="Sun X."/>
            <person name="Turanov A.A."/>
            <person name="Yang P."/>
            <person name="Yim S.H."/>
            <person name="Zhao X."/>
            <person name="Kasaikina M.V."/>
            <person name="Stoletzki N."/>
            <person name="Peng C."/>
            <person name="Polak P."/>
            <person name="Xiong Z."/>
            <person name="Kiezun A."/>
            <person name="Zhu Y."/>
            <person name="Chen Y."/>
            <person name="Kryukov G.V."/>
            <person name="Zhang Q."/>
            <person name="Peshkin L."/>
            <person name="Yang L."/>
            <person name="Bronson R.T."/>
            <person name="Buffenstein R."/>
            <person name="Wang B."/>
            <person name="Han C."/>
            <person name="Li Q."/>
            <person name="Chen L."/>
            <person name="Zhao W."/>
            <person name="Sunyaev S.R."/>
            <person name="Park T.J."/>
            <person name="Zhang G."/>
            <person name="Wang J."/>
            <person name="Gladyshev V.N."/>
        </authorList>
    </citation>
    <scope>NUCLEOTIDE SEQUENCE [LARGE SCALE GENOMIC DNA]</scope>
</reference>
<feature type="region of interest" description="Disordered" evidence="1">
    <location>
        <begin position="36"/>
        <end position="107"/>
    </location>
</feature>
<gene>
    <name evidence="2" type="ORF">GW7_06806</name>
</gene>
<name>G5B8Z1_HETGA</name>
<feature type="compositionally biased region" description="Polar residues" evidence="1">
    <location>
        <begin position="93"/>
        <end position="103"/>
    </location>
</feature>
<dbReference type="Proteomes" id="UP000006813">
    <property type="component" value="Unassembled WGS sequence"/>
</dbReference>
<dbReference type="AlphaFoldDB" id="G5B8Z1"/>
<accession>G5B8Z1</accession>
<evidence type="ECO:0000256" key="1">
    <source>
        <dbReference type="SAM" id="MobiDB-lite"/>
    </source>
</evidence>